<evidence type="ECO:0000313" key="2">
    <source>
        <dbReference type="EMBL" id="ANE79576.1"/>
    </source>
</evidence>
<dbReference type="KEGG" id="madi:A7U43_09780"/>
<name>A0A172UKJ4_9MYCO</name>
<feature type="compositionally biased region" description="Basic and acidic residues" evidence="1">
    <location>
        <begin position="345"/>
        <end position="357"/>
    </location>
</feature>
<sequence length="367" mass="38492">MAGISIVAAGSIAIPPSVAPATHPPRHENVALAASTAPVNPLLKQPPPEYATAQAATALLPASAFSSTEAMTETLDVASAQVSALALPGLENAIITAYDVIMPWVDWGVNLGIYATQWIPVVNWFTPQISIFYYSLIRPMITSAVFNIAYWVGGTISFGQGLTNFFNDTVAAGIGFVNAEIDWLLSFLPPFPPFPPFFSSLAAQSTMEVMGARTAVQVPAGVGTAPAEEVADEEPATPPVDQTEQTEQTTPPAEPETPVAEEPGPSTVETDPADAEPQQPVETPTDDTSDGEGLPDEDAEQDVDVDVDVEETTTGDTDVDSEQPDIDSEDPGPDPQADNEPDNTPDTKNETTSETKPDSSAGSGAEK</sequence>
<feature type="compositionally biased region" description="Acidic residues" evidence="1">
    <location>
        <begin position="284"/>
        <end position="343"/>
    </location>
</feature>
<organism evidence="2 3">
    <name type="scientific">Mycobacterium adipatum</name>
    <dbReference type="NCBI Taxonomy" id="1682113"/>
    <lineage>
        <taxon>Bacteria</taxon>
        <taxon>Bacillati</taxon>
        <taxon>Actinomycetota</taxon>
        <taxon>Actinomycetes</taxon>
        <taxon>Mycobacteriales</taxon>
        <taxon>Mycobacteriaceae</taxon>
        <taxon>Mycobacterium</taxon>
    </lineage>
</organism>
<evidence type="ECO:0000256" key="1">
    <source>
        <dbReference type="SAM" id="MobiDB-lite"/>
    </source>
</evidence>
<feature type="compositionally biased region" description="Low complexity" evidence="1">
    <location>
        <begin position="239"/>
        <end position="263"/>
    </location>
</feature>
<evidence type="ECO:0000313" key="3">
    <source>
        <dbReference type="Proteomes" id="UP000077143"/>
    </source>
</evidence>
<protein>
    <submittedName>
        <fullName evidence="2">Uncharacterized protein</fullName>
    </submittedName>
</protein>
<accession>A0A172UKJ4</accession>
<dbReference type="AlphaFoldDB" id="A0A172UKJ4"/>
<reference evidence="2 3" key="1">
    <citation type="submission" date="2016-05" db="EMBL/GenBank/DDBJ databases">
        <title>Complete genome sequence of a phthalic acid esters degrading Mycobacterium sp. YC-RL4.</title>
        <authorList>
            <person name="Ren L."/>
            <person name="Fan S."/>
            <person name="Ruth N."/>
            <person name="Jia Y."/>
            <person name="Wang J."/>
            <person name="Qiao C."/>
        </authorList>
    </citation>
    <scope>NUCLEOTIDE SEQUENCE [LARGE SCALE GENOMIC DNA]</scope>
    <source>
        <strain evidence="2 3">YC-RL4</strain>
    </source>
</reference>
<dbReference type="Proteomes" id="UP000077143">
    <property type="component" value="Chromosome"/>
</dbReference>
<keyword evidence="3" id="KW-1185">Reference proteome</keyword>
<feature type="compositionally biased region" description="Polar residues" evidence="1">
    <location>
        <begin position="358"/>
        <end position="367"/>
    </location>
</feature>
<proteinExistence type="predicted"/>
<feature type="region of interest" description="Disordered" evidence="1">
    <location>
        <begin position="223"/>
        <end position="367"/>
    </location>
</feature>
<dbReference type="EMBL" id="CP015596">
    <property type="protein sequence ID" value="ANE79576.1"/>
    <property type="molecule type" value="Genomic_DNA"/>
</dbReference>
<gene>
    <name evidence="2" type="ORF">A7U43_09780</name>
</gene>